<name>A0A397ZAU2_BRACM</name>
<dbReference type="EMBL" id="CM010632">
    <property type="protein sequence ID" value="RID62591.1"/>
    <property type="molecule type" value="Genomic_DNA"/>
</dbReference>
<evidence type="ECO:0000313" key="3">
    <source>
        <dbReference type="Proteomes" id="UP000264353"/>
    </source>
</evidence>
<evidence type="ECO:0000313" key="2">
    <source>
        <dbReference type="EMBL" id="RID62591.1"/>
    </source>
</evidence>
<proteinExistence type="predicted"/>
<dbReference type="InterPro" id="IPR036397">
    <property type="entry name" value="RNaseH_sf"/>
</dbReference>
<protein>
    <recommendedName>
        <fullName evidence="1">DUF7769 domain-containing protein</fullName>
    </recommendedName>
</protein>
<dbReference type="GO" id="GO:0003676">
    <property type="term" value="F:nucleic acid binding"/>
    <property type="evidence" value="ECO:0007669"/>
    <property type="project" value="InterPro"/>
</dbReference>
<organism evidence="2 3">
    <name type="scientific">Brassica campestris</name>
    <name type="common">Field mustard</name>
    <dbReference type="NCBI Taxonomy" id="3711"/>
    <lineage>
        <taxon>Eukaryota</taxon>
        <taxon>Viridiplantae</taxon>
        <taxon>Streptophyta</taxon>
        <taxon>Embryophyta</taxon>
        <taxon>Tracheophyta</taxon>
        <taxon>Spermatophyta</taxon>
        <taxon>Magnoliopsida</taxon>
        <taxon>eudicotyledons</taxon>
        <taxon>Gunneridae</taxon>
        <taxon>Pentapetalae</taxon>
        <taxon>rosids</taxon>
        <taxon>malvids</taxon>
        <taxon>Brassicales</taxon>
        <taxon>Brassicaceae</taxon>
        <taxon>Brassiceae</taxon>
        <taxon>Brassica</taxon>
    </lineage>
</organism>
<dbReference type="Gene3D" id="3.30.420.10">
    <property type="entry name" value="Ribonuclease H-like superfamily/Ribonuclease H"/>
    <property type="match status" value="1"/>
</dbReference>
<dbReference type="Pfam" id="PF24964">
    <property type="entry name" value="DUF7769"/>
    <property type="match status" value="1"/>
</dbReference>
<dbReference type="InterPro" id="IPR056671">
    <property type="entry name" value="DUF7769"/>
</dbReference>
<dbReference type="Proteomes" id="UP000264353">
    <property type="component" value="Chromosome A5"/>
</dbReference>
<dbReference type="PANTHER" id="PTHR47169:SF2">
    <property type="entry name" value="OS01G0541250 PROTEIN"/>
    <property type="match status" value="1"/>
</dbReference>
<evidence type="ECO:0000259" key="1">
    <source>
        <dbReference type="Pfam" id="PF24964"/>
    </source>
</evidence>
<feature type="domain" description="DUF7769" evidence="1">
    <location>
        <begin position="94"/>
        <end position="145"/>
    </location>
</feature>
<sequence>MFRNRADFKQQMALFALRNKFRFKNDRSTPSEMVLKCISSSCKCRIYAIKMKNVDKYEIRKVFLQHSCSVDDRAGLGTGILQSSQEETTRRKQMTDGERLEIYHALLEKSINGELGKHHTTEVSHSFSVPLQTVQKIWKRAKNTPSGEAVDVSHRRKGNCGRKKIHIDLSRIVDVPFRRRKTLRSLAASLDPSLNEDNMIARLEFCISMLDSSTMPDHPKFAAMHDVVHIDEKWFYMMKKTETYYLHPVEDPPYRSCQSKNYIGKVMFLAAMARPRFDGEGNEIFSGKIGIFPFAKMQPAKRGSKNRAAGTMELKPMTSIKREDIKEFLIGKILSRIRERWPQEDFGKTIYIQQDNARTHVDPRDEDFLAAASQHGFDIRLICQPPNSPDLNILDLGFFNAIQTLQHQYSTKHVNRIFLTLQSCMQEIMKVQGENTYKIAHLKKAIMEKEGNLPSQMSCDRLLVRDVINYLAT</sequence>
<gene>
    <name evidence="2" type="ORF">BRARA_E01654</name>
</gene>
<reference evidence="2 3" key="1">
    <citation type="submission" date="2018-06" db="EMBL/GenBank/DDBJ databases">
        <title>WGS assembly of Brassica rapa FPsc.</title>
        <authorList>
            <person name="Bowman J."/>
            <person name="Kohchi T."/>
            <person name="Yamato K."/>
            <person name="Jenkins J."/>
            <person name="Shu S."/>
            <person name="Ishizaki K."/>
            <person name="Yamaoka S."/>
            <person name="Nishihama R."/>
            <person name="Nakamura Y."/>
            <person name="Berger F."/>
            <person name="Adam C."/>
            <person name="Aki S."/>
            <person name="Althoff F."/>
            <person name="Araki T."/>
            <person name="Arteaga-Vazquez M."/>
            <person name="Balasubrmanian S."/>
            <person name="Bauer D."/>
            <person name="Boehm C."/>
            <person name="Briginshaw L."/>
            <person name="Caballero-Perez J."/>
            <person name="Catarino B."/>
            <person name="Chen F."/>
            <person name="Chiyoda S."/>
            <person name="Chovatia M."/>
            <person name="Davies K."/>
            <person name="Delmans M."/>
            <person name="Demura T."/>
            <person name="Dierschke T."/>
            <person name="Dolan L."/>
            <person name="Dorantes-Acosta A."/>
            <person name="Eklund D."/>
            <person name="Florent S."/>
            <person name="Flores-Sandoval E."/>
            <person name="Fujiyama A."/>
            <person name="Fukuzawa H."/>
            <person name="Galik B."/>
            <person name="Grimanelli D."/>
            <person name="Grimwood J."/>
            <person name="Grossniklaus U."/>
            <person name="Hamada T."/>
            <person name="Haseloff J."/>
            <person name="Hetherington A."/>
            <person name="Higo A."/>
            <person name="Hirakawa Y."/>
            <person name="Hundley H."/>
            <person name="Ikeda Y."/>
            <person name="Inoue K."/>
            <person name="Inoue S."/>
            <person name="Ishida S."/>
            <person name="Jia Q."/>
            <person name="Kakita M."/>
            <person name="Kanazawa T."/>
            <person name="Kawai Y."/>
            <person name="Kawashima T."/>
            <person name="Kennedy M."/>
            <person name="Kinose K."/>
            <person name="Kinoshita T."/>
            <person name="Kohara Y."/>
            <person name="Koide E."/>
            <person name="Komatsu K."/>
            <person name="Kopischke S."/>
            <person name="Kubo M."/>
            <person name="Kyozuka J."/>
            <person name="Lagercrantz U."/>
            <person name="Lin S."/>
            <person name="Lindquist E."/>
            <person name="Lipzen A."/>
            <person name="Lu C."/>
            <person name="Luna E."/>
            <person name="Martienssen R."/>
            <person name="Minamino N."/>
            <person name="Mizutani M."/>
            <person name="Mizutani M."/>
            <person name="Mochizuki N."/>
            <person name="Monte I."/>
            <person name="Mosher R."/>
            <person name="Nagasaki H."/>
            <person name="Nakagami H."/>
            <person name="Naramoto S."/>
            <person name="Nishitani K."/>
            <person name="Ohtani M."/>
            <person name="Okamoto T."/>
            <person name="Okumura M."/>
            <person name="Phillips J."/>
            <person name="Pollak B."/>
            <person name="Reinders A."/>
            <person name="Roevekamp M."/>
            <person name="Sano R."/>
            <person name="Sawa S."/>
            <person name="Schmid M."/>
            <person name="Shirakawa M."/>
            <person name="Solano R."/>
            <person name="Spunde A."/>
            <person name="Suetsugu N."/>
            <person name="Sugano S."/>
            <person name="Sugiyama A."/>
            <person name="Sun R."/>
            <person name="Suzuki Y."/>
            <person name="Takenaka M."/>
            <person name="Takezawa D."/>
            <person name="Tomogane H."/>
            <person name="Tsuzuki M."/>
            <person name="Ueda T."/>
            <person name="Umeda M."/>
            <person name="Ward J."/>
            <person name="Watanabe Y."/>
            <person name="Yazaki K."/>
            <person name="Yokoyama R."/>
            <person name="Yoshitake Y."/>
            <person name="Yotsui I."/>
            <person name="Zachgo S."/>
            <person name="Schmutz J."/>
        </authorList>
    </citation>
    <scope>NUCLEOTIDE SEQUENCE [LARGE SCALE GENOMIC DNA]</scope>
    <source>
        <strain evidence="3">cv. B-3</strain>
    </source>
</reference>
<accession>A0A397ZAU2</accession>
<dbReference type="PANTHER" id="PTHR47169">
    <property type="entry name" value="OS01G0541250 PROTEIN"/>
    <property type="match status" value="1"/>
</dbReference>
<dbReference type="AlphaFoldDB" id="A0A397ZAU2"/>